<dbReference type="PANTHER" id="PTHR30106">
    <property type="entry name" value="INNER MEMBRANE PROTEIN YEIH-RELATED"/>
    <property type="match status" value="1"/>
</dbReference>
<evidence type="ECO:0000256" key="1">
    <source>
        <dbReference type="ARBA" id="ARBA00004651"/>
    </source>
</evidence>
<protein>
    <submittedName>
        <fullName evidence="8">Membrane protein</fullName>
    </submittedName>
</protein>
<feature type="transmembrane region" description="Helical" evidence="7">
    <location>
        <begin position="268"/>
        <end position="289"/>
    </location>
</feature>
<feature type="transmembrane region" description="Helical" evidence="7">
    <location>
        <begin position="295"/>
        <end position="318"/>
    </location>
</feature>
<dbReference type="eggNOG" id="COG2855">
    <property type="taxonomic scope" value="Bacteria"/>
</dbReference>
<feature type="transmembrane region" description="Helical" evidence="7">
    <location>
        <begin position="199"/>
        <end position="220"/>
    </location>
</feature>
<evidence type="ECO:0000256" key="5">
    <source>
        <dbReference type="ARBA" id="ARBA00022989"/>
    </source>
</evidence>
<feature type="transmembrane region" description="Helical" evidence="7">
    <location>
        <begin position="81"/>
        <end position="99"/>
    </location>
</feature>
<evidence type="ECO:0000256" key="2">
    <source>
        <dbReference type="ARBA" id="ARBA00007977"/>
    </source>
</evidence>
<feature type="transmembrane region" description="Helical" evidence="7">
    <location>
        <begin position="226"/>
        <end position="247"/>
    </location>
</feature>
<dbReference type="STRING" id="1385521.N803_06460"/>
<gene>
    <name evidence="8" type="ORF">N803_06460</name>
</gene>
<keyword evidence="5 7" id="KW-1133">Transmembrane helix</keyword>
<dbReference type="Pfam" id="PF03601">
    <property type="entry name" value="Cons_hypoth698"/>
    <property type="match status" value="1"/>
</dbReference>
<organism evidence="8 9">
    <name type="scientific">Knoellia subterranea KCTC 19937</name>
    <dbReference type="NCBI Taxonomy" id="1385521"/>
    <lineage>
        <taxon>Bacteria</taxon>
        <taxon>Bacillati</taxon>
        <taxon>Actinomycetota</taxon>
        <taxon>Actinomycetes</taxon>
        <taxon>Micrococcales</taxon>
        <taxon>Intrasporangiaceae</taxon>
        <taxon>Knoellia</taxon>
    </lineage>
</organism>
<feature type="transmembrane region" description="Helical" evidence="7">
    <location>
        <begin position="330"/>
        <end position="352"/>
    </location>
</feature>
<keyword evidence="9" id="KW-1185">Reference proteome</keyword>
<dbReference type="RefSeq" id="WP_029212122.1">
    <property type="nucleotide sequence ID" value="NZ_AVPK01000018.1"/>
</dbReference>
<sequence>MTHAQDVATARPEHTLLARVRALLPGLVLCLAAAGASYGVSLLLPGVSPLIIAIVLGVLLANVVRLPAAASDGIDFSAKKLLRAGIVFLGLQLVLTDILELGAPMLVVIVCIVAGGLFGTVLLGKLLRVPSGLSLLIACGFSICGAAAVAGAAGVTDPDDEAEEDTITAVALVVIFGTLMIPLVPLITDLLGLGSETAGMWAGGSIHEIAQVVAAGGIIGGGALTVAVIVKLARVLLLAPVVAILSIRQRRLSRTAGEPGQQMSHSKLPPVVPLFIIGFIAMVFVRSFIPLPGTVLMAGGLLQTGLLAAAMFGLGCGVKVRNLVKVGLKPFALAALSTVLVATIAYCGVTFAG</sequence>
<keyword evidence="4 7" id="KW-0812">Transmembrane</keyword>
<evidence type="ECO:0000313" key="8">
    <source>
        <dbReference type="EMBL" id="KGN35550.1"/>
    </source>
</evidence>
<accession>A0A0A0JDX3</accession>
<feature type="transmembrane region" description="Helical" evidence="7">
    <location>
        <begin position="167"/>
        <end position="187"/>
    </location>
</feature>
<feature type="transmembrane region" description="Helical" evidence="7">
    <location>
        <begin position="105"/>
        <end position="123"/>
    </location>
</feature>
<dbReference type="GO" id="GO:0005886">
    <property type="term" value="C:plasma membrane"/>
    <property type="evidence" value="ECO:0007669"/>
    <property type="project" value="UniProtKB-SubCell"/>
</dbReference>
<name>A0A0A0JDX3_9MICO</name>
<keyword evidence="6 7" id="KW-0472">Membrane</keyword>
<comment type="similarity">
    <text evidence="2">Belongs to the UPF0324 family.</text>
</comment>
<evidence type="ECO:0000256" key="3">
    <source>
        <dbReference type="ARBA" id="ARBA00022475"/>
    </source>
</evidence>
<proteinExistence type="inferred from homology"/>
<feature type="transmembrane region" description="Helical" evidence="7">
    <location>
        <begin position="50"/>
        <end position="69"/>
    </location>
</feature>
<feature type="transmembrane region" description="Helical" evidence="7">
    <location>
        <begin position="135"/>
        <end position="155"/>
    </location>
</feature>
<feature type="transmembrane region" description="Helical" evidence="7">
    <location>
        <begin position="22"/>
        <end position="44"/>
    </location>
</feature>
<comment type="subcellular location">
    <subcellularLocation>
        <location evidence="1">Cell membrane</location>
        <topology evidence="1">Multi-pass membrane protein</topology>
    </subcellularLocation>
</comment>
<dbReference type="EMBL" id="AVPK01000018">
    <property type="protein sequence ID" value="KGN35550.1"/>
    <property type="molecule type" value="Genomic_DNA"/>
</dbReference>
<comment type="caution">
    <text evidence="8">The sequence shown here is derived from an EMBL/GenBank/DDBJ whole genome shotgun (WGS) entry which is preliminary data.</text>
</comment>
<dbReference type="AlphaFoldDB" id="A0A0A0JDX3"/>
<dbReference type="InterPro" id="IPR018383">
    <property type="entry name" value="UPF0324_pro"/>
</dbReference>
<evidence type="ECO:0000313" key="9">
    <source>
        <dbReference type="Proteomes" id="UP000030011"/>
    </source>
</evidence>
<dbReference type="PANTHER" id="PTHR30106:SF2">
    <property type="entry name" value="UPF0324 INNER MEMBRANE PROTEIN YEIH"/>
    <property type="match status" value="1"/>
</dbReference>
<dbReference type="Proteomes" id="UP000030011">
    <property type="component" value="Unassembled WGS sequence"/>
</dbReference>
<reference evidence="8 9" key="1">
    <citation type="submission" date="2013-08" db="EMBL/GenBank/DDBJ databases">
        <title>The genome sequence of Knoellia subterranea.</title>
        <authorList>
            <person name="Zhu W."/>
            <person name="Wang G."/>
        </authorList>
    </citation>
    <scope>NUCLEOTIDE SEQUENCE [LARGE SCALE GENOMIC DNA]</scope>
    <source>
        <strain evidence="8 9">KCTC 19937</strain>
    </source>
</reference>
<keyword evidence="3" id="KW-1003">Cell membrane</keyword>
<evidence type="ECO:0000256" key="4">
    <source>
        <dbReference type="ARBA" id="ARBA00022692"/>
    </source>
</evidence>
<evidence type="ECO:0000256" key="7">
    <source>
        <dbReference type="SAM" id="Phobius"/>
    </source>
</evidence>
<dbReference type="OrthoDB" id="9766798at2"/>
<evidence type="ECO:0000256" key="6">
    <source>
        <dbReference type="ARBA" id="ARBA00023136"/>
    </source>
</evidence>